<dbReference type="OrthoDB" id="7761164at2759"/>
<keyword evidence="4" id="KW-1185">Reference proteome</keyword>
<name>A0A6I8U8N1_AEDAE</name>
<sequence>MRSEGAAKHKENQQGKGSGTDNSTVEIYQERNREDDEEWTSDTVFLEPFDLEKSTKQHPVCIKKALKSVGVQNYTSISAVGKFRFKVTFQSAHEAKKLVEVNLKEENLKCYMPVTLKQTVGPIKGIPKSYTDEELKENLAKDVTILKVERMRIMDSNRNLKDTENVKIVCKGKDLPANVELYRCFFKVELYLFPIKQCKNCWAFGHRKEKCWRTTKCRECGENHAGGSCKRKSCVNCGGSHDPTDRQCPEKKKQIQINLTMQQEKMTYREARAKWNEQNQYELLSNEEEFPDIARLCTSETRPAPNTKRSGEQQKNRIINFCHQPRRRKYRTLTK</sequence>
<reference evidence="3" key="2">
    <citation type="submission" date="2020-05" db="UniProtKB">
        <authorList>
            <consortium name="EnsemblMetazoa"/>
        </authorList>
    </citation>
    <scope>IDENTIFICATION</scope>
    <source>
        <strain evidence="3">LVP_AGWG</strain>
    </source>
</reference>
<organism evidence="3 4">
    <name type="scientific">Aedes aegypti</name>
    <name type="common">Yellowfever mosquito</name>
    <name type="synonym">Culex aegypti</name>
    <dbReference type="NCBI Taxonomy" id="7159"/>
    <lineage>
        <taxon>Eukaryota</taxon>
        <taxon>Metazoa</taxon>
        <taxon>Ecdysozoa</taxon>
        <taxon>Arthropoda</taxon>
        <taxon>Hexapoda</taxon>
        <taxon>Insecta</taxon>
        <taxon>Pterygota</taxon>
        <taxon>Neoptera</taxon>
        <taxon>Endopterygota</taxon>
        <taxon>Diptera</taxon>
        <taxon>Nematocera</taxon>
        <taxon>Culicoidea</taxon>
        <taxon>Culicidae</taxon>
        <taxon>Culicinae</taxon>
        <taxon>Aedini</taxon>
        <taxon>Aedes</taxon>
        <taxon>Stegomyia</taxon>
    </lineage>
</organism>
<evidence type="ECO:0000313" key="2">
    <source>
        <dbReference type="EnsemblMetazoa" id="AAEL020814-PA"/>
    </source>
</evidence>
<proteinExistence type="predicted"/>
<gene>
    <name evidence="3" type="primary">110674281</name>
    <name evidence="2" type="synonym">110680278</name>
</gene>
<feature type="compositionally biased region" description="Basic and acidic residues" evidence="1">
    <location>
        <begin position="1"/>
        <end position="13"/>
    </location>
</feature>
<evidence type="ECO:0000313" key="3">
    <source>
        <dbReference type="EnsemblMetazoa" id="AAEL025706-PA"/>
    </source>
</evidence>
<feature type="region of interest" description="Disordered" evidence="1">
    <location>
        <begin position="1"/>
        <end position="39"/>
    </location>
</feature>
<evidence type="ECO:0000313" key="4">
    <source>
        <dbReference type="Proteomes" id="UP000008820"/>
    </source>
</evidence>
<reference evidence="3 4" key="1">
    <citation type="submission" date="2017-06" db="EMBL/GenBank/DDBJ databases">
        <title>Aedes aegypti genome working group (AGWG) sequencing and assembly.</title>
        <authorList>
            <consortium name="Aedes aegypti Genome Working Group (AGWG)"/>
            <person name="Matthews B.J."/>
        </authorList>
    </citation>
    <scope>NUCLEOTIDE SEQUENCE [LARGE SCALE GENOMIC DNA]</scope>
    <source>
        <strain evidence="3 4">LVP_AGWG</strain>
    </source>
</reference>
<dbReference type="Proteomes" id="UP000008820">
    <property type="component" value="Chromosome 1"/>
</dbReference>
<dbReference type="InParanoid" id="A0A6I8U8N1"/>
<accession>A0A6I8U8N1</accession>
<dbReference type="EnsemblMetazoa" id="AAEL020814-RA">
    <property type="protein sequence ID" value="AAEL020814-PA"/>
    <property type="gene ID" value="AAEL020814"/>
</dbReference>
<protein>
    <submittedName>
        <fullName evidence="3">Uncharacterized protein</fullName>
    </submittedName>
</protein>
<dbReference type="EnsemblMetazoa" id="AAEL025706-RA">
    <property type="protein sequence ID" value="AAEL025706-PA"/>
    <property type="gene ID" value="AAEL025706"/>
</dbReference>
<evidence type="ECO:0000256" key="1">
    <source>
        <dbReference type="SAM" id="MobiDB-lite"/>
    </source>
</evidence>
<dbReference type="AlphaFoldDB" id="A0A6I8U8N1"/>